<feature type="compositionally biased region" description="Polar residues" evidence="4">
    <location>
        <begin position="121"/>
        <end position="154"/>
    </location>
</feature>
<accession>A0A2T3ITI4</accession>
<dbReference type="Proteomes" id="UP000241222">
    <property type="component" value="Unassembled WGS sequence"/>
</dbReference>
<comment type="subunit">
    <text evidence="2">Homotetramer.</text>
</comment>
<organism evidence="5 6">
    <name type="scientific">Photobacterium lutimaris</name>
    <dbReference type="NCBI Taxonomy" id="388278"/>
    <lineage>
        <taxon>Bacteria</taxon>
        <taxon>Pseudomonadati</taxon>
        <taxon>Pseudomonadota</taxon>
        <taxon>Gammaproteobacteria</taxon>
        <taxon>Vibrionales</taxon>
        <taxon>Vibrionaceae</taxon>
        <taxon>Photobacterium</taxon>
    </lineage>
</organism>
<dbReference type="SUPFAM" id="SSF50249">
    <property type="entry name" value="Nucleic acid-binding proteins"/>
    <property type="match status" value="1"/>
</dbReference>
<evidence type="ECO:0000256" key="1">
    <source>
        <dbReference type="ARBA" id="ARBA00023125"/>
    </source>
</evidence>
<dbReference type="Pfam" id="PF00436">
    <property type="entry name" value="SSB"/>
    <property type="match status" value="1"/>
</dbReference>
<evidence type="ECO:0000256" key="2">
    <source>
        <dbReference type="HAMAP-Rule" id="MF_00984"/>
    </source>
</evidence>
<feature type="compositionally biased region" description="Low complexity" evidence="4">
    <location>
        <begin position="155"/>
        <end position="170"/>
    </location>
</feature>
<dbReference type="NCBIfam" id="TIGR00621">
    <property type="entry name" value="ssb"/>
    <property type="match status" value="1"/>
</dbReference>
<dbReference type="InterPro" id="IPR011344">
    <property type="entry name" value="ssDNA-bd"/>
</dbReference>
<gene>
    <name evidence="5" type="ORF">C9I99_20920</name>
</gene>
<name>A0A2T3ITI4_9GAMM</name>
<dbReference type="CDD" id="cd04496">
    <property type="entry name" value="SSB_OBF"/>
    <property type="match status" value="1"/>
</dbReference>
<feature type="region of interest" description="Disordered" evidence="4">
    <location>
        <begin position="120"/>
        <end position="170"/>
    </location>
</feature>
<dbReference type="GO" id="GO:0003697">
    <property type="term" value="F:single-stranded DNA binding"/>
    <property type="evidence" value="ECO:0007669"/>
    <property type="project" value="UniProtKB-UniRule"/>
</dbReference>
<dbReference type="PIRSF" id="PIRSF002070">
    <property type="entry name" value="SSB"/>
    <property type="match status" value="1"/>
</dbReference>
<evidence type="ECO:0000313" key="5">
    <source>
        <dbReference type="EMBL" id="PSU31652.1"/>
    </source>
</evidence>
<keyword evidence="6" id="KW-1185">Reference proteome</keyword>
<dbReference type="GO" id="GO:0009295">
    <property type="term" value="C:nucleoid"/>
    <property type="evidence" value="ECO:0007669"/>
    <property type="project" value="TreeGrafter"/>
</dbReference>
<dbReference type="PANTHER" id="PTHR10302">
    <property type="entry name" value="SINGLE-STRANDED DNA-BINDING PROTEIN"/>
    <property type="match status" value="1"/>
</dbReference>
<dbReference type="OrthoDB" id="9809878at2"/>
<dbReference type="Gene3D" id="2.40.50.140">
    <property type="entry name" value="Nucleic acid-binding proteins"/>
    <property type="match status" value="1"/>
</dbReference>
<evidence type="ECO:0000256" key="4">
    <source>
        <dbReference type="SAM" id="MobiDB-lite"/>
    </source>
</evidence>
<sequence length="170" mass="19024">MTNSVNLKGNVVADAEFRVFPDGGAIATFRLATSDSWRDKKTCEQRTSTEYHNIVLRGKRAESHAGHIRKGTTIRITGGKLKTRKYQDNSGADRFVYEVSCEPFTEFDFIKTQKELGIQSGGTQPVRNQPTAQSNPSVQPAQQWNGQNNQHWAGNQSQPNNQNWNQSVGQ</sequence>
<dbReference type="HAMAP" id="MF_00984">
    <property type="entry name" value="SSB"/>
    <property type="match status" value="1"/>
</dbReference>
<evidence type="ECO:0000313" key="6">
    <source>
        <dbReference type="Proteomes" id="UP000241222"/>
    </source>
</evidence>
<dbReference type="PROSITE" id="PS50935">
    <property type="entry name" value="SSB"/>
    <property type="match status" value="1"/>
</dbReference>
<dbReference type="InterPro" id="IPR012340">
    <property type="entry name" value="NA-bd_OB-fold"/>
</dbReference>
<dbReference type="GO" id="GO:0006260">
    <property type="term" value="P:DNA replication"/>
    <property type="evidence" value="ECO:0007669"/>
    <property type="project" value="InterPro"/>
</dbReference>
<keyword evidence="1 2" id="KW-0238">DNA-binding</keyword>
<dbReference type="InterPro" id="IPR000424">
    <property type="entry name" value="Primosome_PriB/ssb"/>
</dbReference>
<proteinExistence type="inferred from homology"/>
<evidence type="ECO:0000256" key="3">
    <source>
        <dbReference type="PIRNR" id="PIRNR002070"/>
    </source>
</evidence>
<dbReference type="PANTHER" id="PTHR10302:SF27">
    <property type="entry name" value="SINGLE-STRANDED DNA-BINDING PROTEIN"/>
    <property type="match status" value="1"/>
</dbReference>
<comment type="caution">
    <text evidence="5">The sequence shown here is derived from an EMBL/GenBank/DDBJ whole genome shotgun (WGS) entry which is preliminary data.</text>
</comment>
<dbReference type="RefSeq" id="WP_107350783.1">
    <property type="nucleotide sequence ID" value="NZ_PYMH01000013.1"/>
</dbReference>
<reference evidence="5 6" key="1">
    <citation type="submission" date="2018-03" db="EMBL/GenBank/DDBJ databases">
        <title>Whole genome sequencing of Histamine producing bacteria.</title>
        <authorList>
            <person name="Butler K."/>
        </authorList>
    </citation>
    <scope>NUCLEOTIDE SEQUENCE [LARGE SCALE GENOMIC DNA]</scope>
    <source>
        <strain evidence="5 6">JCM 13586</strain>
    </source>
</reference>
<protein>
    <recommendedName>
        <fullName evidence="2 3">Single-stranded DNA-binding protein</fullName>
        <shortName evidence="2">SSB</shortName>
    </recommendedName>
</protein>
<dbReference type="AlphaFoldDB" id="A0A2T3ITI4"/>
<comment type="caution">
    <text evidence="2">Lacks conserved residue(s) required for the propagation of feature annotation.</text>
</comment>
<dbReference type="EMBL" id="PYMH01000013">
    <property type="protein sequence ID" value="PSU31652.1"/>
    <property type="molecule type" value="Genomic_DNA"/>
</dbReference>